<dbReference type="EMBL" id="CP060731">
    <property type="protein sequence ID" value="QNN79510.1"/>
    <property type="molecule type" value="Genomic_DNA"/>
</dbReference>
<evidence type="ECO:0000313" key="4">
    <source>
        <dbReference type="EMBL" id="QNN79510.1"/>
    </source>
</evidence>
<feature type="signal peptide" evidence="1">
    <location>
        <begin position="1"/>
        <end position="26"/>
    </location>
</feature>
<evidence type="ECO:0000256" key="1">
    <source>
        <dbReference type="SAM" id="SignalP"/>
    </source>
</evidence>
<dbReference type="InterPro" id="IPR032093">
    <property type="entry name" value="PhoD_N"/>
</dbReference>
<name>A0A7G9THD5_PSEMX</name>
<feature type="chain" id="PRO_5028987022" evidence="1">
    <location>
        <begin position="27"/>
        <end position="529"/>
    </location>
</feature>
<feature type="domain" description="Phospholipase D N-terminal" evidence="3">
    <location>
        <begin position="42"/>
        <end position="139"/>
    </location>
</feature>
<gene>
    <name evidence="4" type="ORF">IAE60_08970</name>
</gene>
<dbReference type="InterPro" id="IPR052900">
    <property type="entry name" value="Phospholipid_Metab_Enz"/>
</dbReference>
<dbReference type="Pfam" id="PF16655">
    <property type="entry name" value="PhoD_N"/>
    <property type="match status" value="1"/>
</dbReference>
<dbReference type="AlphaFoldDB" id="A0A7G9THD5"/>
<evidence type="ECO:0000313" key="5">
    <source>
        <dbReference type="Proteomes" id="UP000515838"/>
    </source>
</evidence>
<dbReference type="PANTHER" id="PTHR43606">
    <property type="entry name" value="PHOSPHATASE, PUTATIVE (AFU_ORTHOLOGUE AFUA_6G08710)-RELATED"/>
    <property type="match status" value="1"/>
</dbReference>
<dbReference type="Gene3D" id="2.60.40.380">
    <property type="entry name" value="Purple acid phosphatase-like, N-terminal"/>
    <property type="match status" value="1"/>
</dbReference>
<organism evidence="4 5">
    <name type="scientific">Pseudoxanthomonas mexicana</name>
    <dbReference type="NCBI Taxonomy" id="128785"/>
    <lineage>
        <taxon>Bacteria</taxon>
        <taxon>Pseudomonadati</taxon>
        <taxon>Pseudomonadota</taxon>
        <taxon>Gammaproteobacteria</taxon>
        <taxon>Lysobacterales</taxon>
        <taxon>Lysobacteraceae</taxon>
        <taxon>Pseudoxanthomonas</taxon>
    </lineage>
</organism>
<dbReference type="InterPro" id="IPR038607">
    <property type="entry name" value="PhoD-like_sf"/>
</dbReference>
<dbReference type="InterPro" id="IPR029052">
    <property type="entry name" value="Metallo-depent_PP-like"/>
</dbReference>
<protein>
    <submittedName>
        <fullName evidence="4">Alkaline phosphatase D family protein</fullName>
    </submittedName>
</protein>
<dbReference type="Proteomes" id="UP000515838">
    <property type="component" value="Chromosome"/>
</dbReference>
<feature type="domain" description="PhoD-like phosphatase metallophosphatase" evidence="2">
    <location>
        <begin position="153"/>
        <end position="497"/>
    </location>
</feature>
<dbReference type="Pfam" id="PF09423">
    <property type="entry name" value="PhoD"/>
    <property type="match status" value="1"/>
</dbReference>
<evidence type="ECO:0000259" key="2">
    <source>
        <dbReference type="Pfam" id="PF09423"/>
    </source>
</evidence>
<reference evidence="4 5" key="1">
    <citation type="submission" date="2020-08" db="EMBL/GenBank/DDBJ databases">
        <title>Streptomycin Non-resistant strain, P. mexicana.</title>
        <authorList>
            <person name="Ganesh-Kumar S."/>
            <person name="Zhe T."/>
            <person name="Yu Z."/>
            <person name="Min Y."/>
        </authorList>
    </citation>
    <scope>NUCLEOTIDE SEQUENCE [LARGE SCALE GENOMIC DNA]</scope>
    <source>
        <strain evidence="4 5">GTZY2</strain>
    </source>
</reference>
<dbReference type="InterPro" id="IPR018946">
    <property type="entry name" value="PhoD-like_MPP"/>
</dbReference>
<dbReference type="RefSeq" id="WP_187574586.1">
    <property type="nucleotide sequence ID" value="NZ_CP060731.1"/>
</dbReference>
<dbReference type="SUPFAM" id="SSF56300">
    <property type="entry name" value="Metallo-dependent phosphatases"/>
    <property type="match status" value="1"/>
</dbReference>
<dbReference type="PROSITE" id="PS51318">
    <property type="entry name" value="TAT"/>
    <property type="match status" value="1"/>
</dbReference>
<sequence>MSTRFDRRTFLQAAGRLALFAGLAPAARVWASAPFPAYPFLLGVASGDPVPDGFVIWTRLAPRPLDEHSGMPMVAVPVRWEVAEDEAFATVVRRGEAIARPELGHSIHVDVQGLRPRRPYWYRFHVAGQPPSPVGTVRTAPAAADSPERIRIGVAGCQHHEAGLFTAYRHLSQEQDLDAVFHYGDYIYEGAGKEGALSFVDTHGRRVDRRHVGGEIYTLDDYRRRYAQYKSDPDLQATHAATAFLSTWDDHEFDNNWAAALDQDGTPPEVFALRKFAAMQAWYENMPVRRALFPSPQGGITLYRRLDYGRTLRVHLLDTRQYRSKQRCERGTTRPCRTDAVAGPEHMLGSAQEQWLGAGLDSGVHWHLLAQQVMVMPYAYPDSRKSGPINTDSWSGYPAARARLVDTLRERGQGNVVVATGDVHKHHAGVIPSVDGDLLSTPVATEFVTTSIASGGDGSDIPSGWEHVPSENPHTHLLNDRRGYQVFDIGPRLWRTEVIGVDKVSAPGGTKTVIARLAVEHGKPGIQPA</sequence>
<dbReference type="InterPro" id="IPR006311">
    <property type="entry name" value="TAT_signal"/>
</dbReference>
<dbReference type="GeneID" id="81471099"/>
<accession>A0A7G9THD5</accession>
<proteinExistence type="predicted"/>
<evidence type="ECO:0000259" key="3">
    <source>
        <dbReference type="Pfam" id="PF16655"/>
    </source>
</evidence>
<dbReference type="CDD" id="cd07389">
    <property type="entry name" value="MPP_PhoD"/>
    <property type="match status" value="1"/>
</dbReference>
<dbReference type="Gene3D" id="3.60.21.70">
    <property type="entry name" value="PhoD-like phosphatase"/>
    <property type="match status" value="1"/>
</dbReference>
<keyword evidence="1" id="KW-0732">Signal</keyword>
<dbReference type="PANTHER" id="PTHR43606:SF2">
    <property type="entry name" value="ALKALINE PHOSPHATASE FAMILY PROTEIN (AFU_ORTHOLOGUE AFUA_5G03860)"/>
    <property type="match status" value="1"/>
</dbReference>